<feature type="compositionally biased region" description="Polar residues" evidence="1">
    <location>
        <begin position="102"/>
        <end position="118"/>
    </location>
</feature>
<dbReference type="PROSITE" id="PS50076">
    <property type="entry name" value="DNAJ_2"/>
    <property type="match status" value="1"/>
</dbReference>
<name>A0A4Y7T1P1_COPMI</name>
<dbReference type="CDD" id="cd06257">
    <property type="entry name" value="DnaJ"/>
    <property type="match status" value="1"/>
</dbReference>
<dbReference type="PRINTS" id="PR00625">
    <property type="entry name" value="JDOMAIN"/>
</dbReference>
<dbReference type="Proteomes" id="UP000298030">
    <property type="component" value="Unassembled WGS sequence"/>
</dbReference>
<evidence type="ECO:0000313" key="3">
    <source>
        <dbReference type="EMBL" id="TEB27439.1"/>
    </source>
</evidence>
<dbReference type="InterPro" id="IPR051964">
    <property type="entry name" value="Chaperone_stress_response"/>
</dbReference>
<evidence type="ECO:0000256" key="1">
    <source>
        <dbReference type="SAM" id="MobiDB-lite"/>
    </source>
</evidence>
<gene>
    <name evidence="3" type="ORF">FA13DRAFT_936168</name>
</gene>
<dbReference type="InterPro" id="IPR001623">
    <property type="entry name" value="DnaJ_domain"/>
</dbReference>
<protein>
    <submittedName>
        <fullName evidence="3">DnaJ-domain-containing protein</fullName>
    </submittedName>
</protein>
<dbReference type="PROSITE" id="PS00636">
    <property type="entry name" value="DNAJ_1"/>
    <property type="match status" value="1"/>
</dbReference>
<dbReference type="InterPro" id="IPR036869">
    <property type="entry name" value="J_dom_sf"/>
</dbReference>
<dbReference type="InterPro" id="IPR018253">
    <property type="entry name" value="DnaJ_domain_CS"/>
</dbReference>
<feature type="domain" description="J" evidence="2">
    <location>
        <begin position="14"/>
        <end position="79"/>
    </location>
</feature>
<dbReference type="GO" id="GO:0005737">
    <property type="term" value="C:cytoplasm"/>
    <property type="evidence" value="ECO:0007669"/>
    <property type="project" value="TreeGrafter"/>
</dbReference>
<accession>A0A4Y7T1P1</accession>
<dbReference type="InterPro" id="IPR054076">
    <property type="entry name" value="ZUO1-like_ZHD"/>
</dbReference>
<evidence type="ECO:0000259" key="2">
    <source>
        <dbReference type="PROSITE" id="PS50076"/>
    </source>
</evidence>
<sequence length="282" mass="31502">MTSRIGLKAFLKQSFYEVLGVSEDADAEELKKAYHQKALEHHPDKNLEDANANTRFTRVKEAFETLKDKDRRAGYDLSRTAQSPPPTGASTGSAYRAPPNRPSNAEEQQRGYYTSPSPDAAHSSSWLMPLYALLSIIAILVGELIGFLTSGSRLPSPISRFNPSRLARLYPGPVRERSATIQDILAFLQALSKNGPLSLEPGPMNWFSVYADFFECIAIEEKFHGSTILSTPRLGDFLTPRNEIDLFYKFWTNFETAKDFTWMSFPPSPPCTLGHPSWTSAS</sequence>
<dbReference type="OrthoDB" id="10250354at2759"/>
<evidence type="ECO:0000313" key="4">
    <source>
        <dbReference type="Proteomes" id="UP000298030"/>
    </source>
</evidence>
<dbReference type="Pfam" id="PF21884">
    <property type="entry name" value="ZUO1-like_ZHD"/>
    <property type="match status" value="1"/>
</dbReference>
<keyword evidence="4" id="KW-1185">Reference proteome</keyword>
<dbReference type="AlphaFoldDB" id="A0A4Y7T1P1"/>
<dbReference type="SUPFAM" id="SSF46565">
    <property type="entry name" value="Chaperone J-domain"/>
    <property type="match status" value="1"/>
</dbReference>
<comment type="caution">
    <text evidence="3">The sequence shown here is derived from an EMBL/GenBank/DDBJ whole genome shotgun (WGS) entry which is preliminary data.</text>
</comment>
<dbReference type="STRING" id="71717.A0A4Y7T1P1"/>
<proteinExistence type="predicted"/>
<feature type="region of interest" description="Disordered" evidence="1">
    <location>
        <begin position="71"/>
        <end position="118"/>
    </location>
</feature>
<dbReference type="SMART" id="SM00271">
    <property type="entry name" value="DnaJ"/>
    <property type="match status" value="1"/>
</dbReference>
<dbReference type="PANTHER" id="PTHR44029">
    <property type="entry name" value="DNAJ HOMOLOG SUBFAMILY C MEMBER 21"/>
    <property type="match status" value="1"/>
</dbReference>
<dbReference type="Pfam" id="PF00226">
    <property type="entry name" value="DnaJ"/>
    <property type="match status" value="1"/>
</dbReference>
<dbReference type="Gene3D" id="1.10.287.110">
    <property type="entry name" value="DnaJ domain"/>
    <property type="match status" value="1"/>
</dbReference>
<dbReference type="EMBL" id="QPFP01000040">
    <property type="protein sequence ID" value="TEB27439.1"/>
    <property type="molecule type" value="Genomic_DNA"/>
</dbReference>
<dbReference type="PANTHER" id="PTHR44029:SF1">
    <property type="entry name" value="DNAJ HOMOLOG SUBFAMILY C MEMBER 21"/>
    <property type="match status" value="1"/>
</dbReference>
<reference evidence="3 4" key="1">
    <citation type="journal article" date="2019" name="Nat. Ecol. Evol.">
        <title>Megaphylogeny resolves global patterns of mushroom evolution.</title>
        <authorList>
            <person name="Varga T."/>
            <person name="Krizsan K."/>
            <person name="Foldi C."/>
            <person name="Dima B."/>
            <person name="Sanchez-Garcia M."/>
            <person name="Sanchez-Ramirez S."/>
            <person name="Szollosi G.J."/>
            <person name="Szarkandi J.G."/>
            <person name="Papp V."/>
            <person name="Albert L."/>
            <person name="Andreopoulos W."/>
            <person name="Angelini C."/>
            <person name="Antonin V."/>
            <person name="Barry K.W."/>
            <person name="Bougher N.L."/>
            <person name="Buchanan P."/>
            <person name="Buyck B."/>
            <person name="Bense V."/>
            <person name="Catcheside P."/>
            <person name="Chovatia M."/>
            <person name="Cooper J."/>
            <person name="Damon W."/>
            <person name="Desjardin D."/>
            <person name="Finy P."/>
            <person name="Geml J."/>
            <person name="Haridas S."/>
            <person name="Hughes K."/>
            <person name="Justo A."/>
            <person name="Karasinski D."/>
            <person name="Kautmanova I."/>
            <person name="Kiss B."/>
            <person name="Kocsube S."/>
            <person name="Kotiranta H."/>
            <person name="LaButti K.M."/>
            <person name="Lechner B.E."/>
            <person name="Liimatainen K."/>
            <person name="Lipzen A."/>
            <person name="Lukacs Z."/>
            <person name="Mihaltcheva S."/>
            <person name="Morgado L.N."/>
            <person name="Niskanen T."/>
            <person name="Noordeloos M.E."/>
            <person name="Ohm R.A."/>
            <person name="Ortiz-Santana B."/>
            <person name="Ovrebo C."/>
            <person name="Racz N."/>
            <person name="Riley R."/>
            <person name="Savchenko A."/>
            <person name="Shiryaev A."/>
            <person name="Soop K."/>
            <person name="Spirin V."/>
            <person name="Szebenyi C."/>
            <person name="Tomsovsky M."/>
            <person name="Tulloss R.E."/>
            <person name="Uehling J."/>
            <person name="Grigoriev I.V."/>
            <person name="Vagvolgyi C."/>
            <person name="Papp T."/>
            <person name="Martin F.M."/>
            <person name="Miettinen O."/>
            <person name="Hibbett D.S."/>
            <person name="Nagy L.G."/>
        </authorList>
    </citation>
    <scope>NUCLEOTIDE SEQUENCE [LARGE SCALE GENOMIC DNA]</scope>
    <source>
        <strain evidence="3 4">FP101781</strain>
    </source>
</reference>
<organism evidence="3 4">
    <name type="scientific">Coprinellus micaceus</name>
    <name type="common">Glistening ink-cap mushroom</name>
    <name type="synonym">Coprinus micaceus</name>
    <dbReference type="NCBI Taxonomy" id="71717"/>
    <lineage>
        <taxon>Eukaryota</taxon>
        <taxon>Fungi</taxon>
        <taxon>Dikarya</taxon>
        <taxon>Basidiomycota</taxon>
        <taxon>Agaricomycotina</taxon>
        <taxon>Agaricomycetes</taxon>
        <taxon>Agaricomycetidae</taxon>
        <taxon>Agaricales</taxon>
        <taxon>Agaricineae</taxon>
        <taxon>Psathyrellaceae</taxon>
        <taxon>Coprinellus</taxon>
    </lineage>
</organism>